<evidence type="ECO:0000256" key="1">
    <source>
        <dbReference type="ARBA" id="ARBA00004123"/>
    </source>
</evidence>
<sequence>MENLKHIERSTNQSIISSNQMKDMVVSNPKRKAKKILSEEDYTEQMEKIITRDFFPDLPKLKAQNAYLDAMEKGDIARIQEIQLAYRLTDSTRSKIQSERSAVFTPSTFETPEIKPIDSPSRAESEINLPISTEKPEKCQASLDKFLGETTSEDNASFQQLMERSDEAHRQKYPWLYKDEKEESKKVTNMLALPSSEPEFKKPELVTWAYKNKNALMYIPDGVELTAEERLAVGQKEINHSGTRFEGGAPFAAEAHKEALAEAAAHQAKMKEGKVGIDGKEILPNESPQVNGYGFVGTPLPEPAVNETPLAYLGVKSRVHHFASESGGRRRPRPRPTQPSMRLSGSMTPQERLQSMSPAAQRLACTKLGIQRNSDLALRASYSPSPLRTPKTPLGLATPSPVPSPKNQPKRLKASDFF</sequence>
<proteinExistence type="inferred from homology"/>
<feature type="region of interest" description="Disordered" evidence="4">
    <location>
        <begin position="321"/>
        <end position="359"/>
    </location>
</feature>
<dbReference type="InterPro" id="IPR019148">
    <property type="entry name" value="Nuclear_protein_DGCR14_ESS-2"/>
</dbReference>
<reference evidence="5" key="1">
    <citation type="journal article" date="2020" name="bioRxiv">
        <title>Chromosome-level reference genome of the European wasp spider Argiope bruennichi: a resource for studies on range expansion and evolutionary adaptation.</title>
        <authorList>
            <person name="Sheffer M.M."/>
            <person name="Hoppe A."/>
            <person name="Krehenwinkel H."/>
            <person name="Uhl G."/>
            <person name="Kuss A.W."/>
            <person name="Jensen L."/>
            <person name="Jensen C."/>
            <person name="Gillespie R.G."/>
            <person name="Hoff K.J."/>
            <person name="Prost S."/>
        </authorList>
    </citation>
    <scope>NUCLEOTIDE SEQUENCE</scope>
</reference>
<name>A0A8T0FC20_ARGBR</name>
<keyword evidence="3" id="KW-0539">Nucleus</keyword>
<gene>
    <name evidence="5" type="ORF">HNY73_006707</name>
</gene>
<evidence type="ECO:0000256" key="2">
    <source>
        <dbReference type="ARBA" id="ARBA00009072"/>
    </source>
</evidence>
<keyword evidence="6" id="KW-1185">Reference proteome</keyword>
<dbReference type="AlphaFoldDB" id="A0A8T0FC20"/>
<feature type="compositionally biased region" description="Polar residues" evidence="4">
    <location>
        <begin position="338"/>
        <end position="358"/>
    </location>
</feature>
<dbReference type="EMBL" id="JABXBU010000012">
    <property type="protein sequence ID" value="KAF8788696.1"/>
    <property type="molecule type" value="Genomic_DNA"/>
</dbReference>
<comment type="subcellular location">
    <subcellularLocation>
        <location evidence="1">Nucleus</location>
    </subcellularLocation>
</comment>
<evidence type="ECO:0000256" key="3">
    <source>
        <dbReference type="ARBA" id="ARBA00023242"/>
    </source>
</evidence>
<dbReference type="PANTHER" id="PTHR12940:SF0">
    <property type="entry name" value="SPLICING FACTOR ESS-2 HOMOLOG"/>
    <property type="match status" value="1"/>
</dbReference>
<evidence type="ECO:0000313" key="6">
    <source>
        <dbReference type="Proteomes" id="UP000807504"/>
    </source>
</evidence>
<organism evidence="5 6">
    <name type="scientific">Argiope bruennichi</name>
    <name type="common">Wasp spider</name>
    <name type="synonym">Aranea bruennichi</name>
    <dbReference type="NCBI Taxonomy" id="94029"/>
    <lineage>
        <taxon>Eukaryota</taxon>
        <taxon>Metazoa</taxon>
        <taxon>Ecdysozoa</taxon>
        <taxon>Arthropoda</taxon>
        <taxon>Chelicerata</taxon>
        <taxon>Arachnida</taxon>
        <taxon>Araneae</taxon>
        <taxon>Araneomorphae</taxon>
        <taxon>Entelegynae</taxon>
        <taxon>Araneoidea</taxon>
        <taxon>Araneidae</taxon>
        <taxon>Argiope</taxon>
    </lineage>
</organism>
<feature type="region of interest" description="Disordered" evidence="4">
    <location>
        <begin position="379"/>
        <end position="418"/>
    </location>
</feature>
<evidence type="ECO:0000313" key="5">
    <source>
        <dbReference type="EMBL" id="KAF8788696.1"/>
    </source>
</evidence>
<dbReference type="GO" id="GO:0071013">
    <property type="term" value="C:catalytic step 2 spliceosome"/>
    <property type="evidence" value="ECO:0007669"/>
    <property type="project" value="TreeGrafter"/>
</dbReference>
<evidence type="ECO:0000256" key="4">
    <source>
        <dbReference type="SAM" id="MobiDB-lite"/>
    </source>
</evidence>
<dbReference type="PANTHER" id="PTHR12940">
    <property type="entry name" value="ES-2 PROTEIN - RELATED"/>
    <property type="match status" value="1"/>
</dbReference>
<comment type="caution">
    <text evidence="5">The sequence shown here is derived from an EMBL/GenBank/DDBJ whole genome shotgun (WGS) entry which is preliminary data.</text>
</comment>
<dbReference type="Pfam" id="PF09751">
    <property type="entry name" value="Es2"/>
    <property type="match status" value="1"/>
</dbReference>
<reference evidence="5" key="2">
    <citation type="submission" date="2020-06" db="EMBL/GenBank/DDBJ databases">
        <authorList>
            <person name="Sheffer M."/>
        </authorList>
    </citation>
    <scope>NUCLEOTIDE SEQUENCE</scope>
</reference>
<comment type="similarity">
    <text evidence="2">Belongs to the ESS2 family.</text>
</comment>
<dbReference type="Proteomes" id="UP000807504">
    <property type="component" value="Unassembled WGS sequence"/>
</dbReference>
<protein>
    <submittedName>
        <fullName evidence="5">Splicing factor ESS-2 like protein</fullName>
    </submittedName>
</protein>
<accession>A0A8T0FC20</accession>